<reference evidence="2" key="2">
    <citation type="journal article" date="2022" name="Microb. Genom.">
        <title>A chromosome-scale genome assembly of the tomato pathogen Cladosporium fulvum reveals a compartmentalized genome architecture and the presence of a dispensable chromosome.</title>
        <authorList>
            <person name="Zaccaron A.Z."/>
            <person name="Chen L.H."/>
            <person name="Samaras A."/>
            <person name="Stergiopoulos I."/>
        </authorList>
    </citation>
    <scope>NUCLEOTIDE SEQUENCE</scope>
    <source>
        <strain evidence="2">Race5_Kim</strain>
    </source>
</reference>
<reference evidence="2" key="1">
    <citation type="submission" date="2021-12" db="EMBL/GenBank/DDBJ databases">
        <authorList>
            <person name="Zaccaron A."/>
            <person name="Stergiopoulos I."/>
        </authorList>
    </citation>
    <scope>NUCLEOTIDE SEQUENCE</scope>
    <source>
        <strain evidence="2">Race5_Kim</strain>
    </source>
</reference>
<evidence type="ECO:0000256" key="1">
    <source>
        <dbReference type="SAM" id="MobiDB-lite"/>
    </source>
</evidence>
<evidence type="ECO:0000313" key="2">
    <source>
        <dbReference type="EMBL" id="UJO15479.1"/>
    </source>
</evidence>
<gene>
    <name evidence="2" type="ORF">CLAFUR5_08409</name>
</gene>
<proteinExistence type="predicted"/>
<dbReference type="RefSeq" id="XP_047759845.1">
    <property type="nucleotide sequence ID" value="XM_047907557.1"/>
</dbReference>
<accession>A0A9Q8P6X6</accession>
<evidence type="ECO:0000313" key="3">
    <source>
        <dbReference type="Proteomes" id="UP000756132"/>
    </source>
</evidence>
<sequence length="333" mass="36967">MADYNRQQLKRRLDAIDEQLELMRERRRIADMLAEEPETVQTAKSELPIATISLLDADDEDLIVVQSPIKCEEDFEDAKPPMPTSMPFGGSADPPVHGICQTQAGHAVLTNAVVPAVDSTAPAPALVLTPSPVQVQQQKAPAHPAAYRDISITHHPKFLTLVQKGNGNGYYELRCWHCGGNWSPLRKKFLDGVGGIRRHVTSCHQGQAPASGMTDRQIVESPKVRELTVMEVDDMVKRKKCAYVIPEMPLARMPVSAEGRPRGRPRKSVEKNGKSARSASATVVQKRDKAGRWSRPASETEYHPRDTDDEDQPPRSGTSMARLEAAKKYRRLK</sequence>
<dbReference type="Proteomes" id="UP000756132">
    <property type="component" value="Chromosome 3"/>
</dbReference>
<dbReference type="KEGG" id="ffu:CLAFUR5_08409"/>
<dbReference type="GeneID" id="71988287"/>
<protein>
    <submittedName>
        <fullName evidence="2">Uncharacterized protein</fullName>
    </submittedName>
</protein>
<dbReference type="AlphaFoldDB" id="A0A9Q8P6X6"/>
<organism evidence="2 3">
    <name type="scientific">Passalora fulva</name>
    <name type="common">Tomato leaf mold</name>
    <name type="synonym">Cladosporium fulvum</name>
    <dbReference type="NCBI Taxonomy" id="5499"/>
    <lineage>
        <taxon>Eukaryota</taxon>
        <taxon>Fungi</taxon>
        <taxon>Dikarya</taxon>
        <taxon>Ascomycota</taxon>
        <taxon>Pezizomycotina</taxon>
        <taxon>Dothideomycetes</taxon>
        <taxon>Dothideomycetidae</taxon>
        <taxon>Mycosphaerellales</taxon>
        <taxon>Mycosphaerellaceae</taxon>
        <taxon>Fulvia</taxon>
    </lineage>
</organism>
<name>A0A9Q8P6X6_PASFU</name>
<dbReference type="EMBL" id="CP090165">
    <property type="protein sequence ID" value="UJO15479.1"/>
    <property type="molecule type" value="Genomic_DNA"/>
</dbReference>
<keyword evidence="3" id="KW-1185">Reference proteome</keyword>
<feature type="region of interest" description="Disordered" evidence="1">
    <location>
        <begin position="254"/>
        <end position="333"/>
    </location>
</feature>